<dbReference type="Pfam" id="PF01979">
    <property type="entry name" value="Amidohydro_1"/>
    <property type="match status" value="1"/>
</dbReference>
<evidence type="ECO:0000256" key="2">
    <source>
        <dbReference type="SAM" id="SignalP"/>
    </source>
</evidence>
<dbReference type="Gene3D" id="3.30.110.90">
    <property type="entry name" value="Amidohydrolase"/>
    <property type="match status" value="1"/>
</dbReference>
<feature type="chain" id="PRO_5046017357" evidence="2">
    <location>
        <begin position="17"/>
        <end position="693"/>
    </location>
</feature>
<dbReference type="InterPro" id="IPR011059">
    <property type="entry name" value="Metal-dep_hydrolase_composite"/>
</dbReference>
<evidence type="ECO:0000256" key="1">
    <source>
        <dbReference type="SAM" id="MobiDB-lite"/>
    </source>
</evidence>
<dbReference type="SUPFAM" id="SSF51338">
    <property type="entry name" value="Composite domain of metallo-dependent hydrolases"/>
    <property type="match status" value="1"/>
</dbReference>
<proteinExistence type="predicted"/>
<dbReference type="Gene3D" id="2.30.40.10">
    <property type="entry name" value="Urease, subunit C, domain 1"/>
    <property type="match status" value="1"/>
</dbReference>
<dbReference type="Gene3D" id="1.20.58.520">
    <property type="entry name" value="Amidohydrolase"/>
    <property type="match status" value="1"/>
</dbReference>
<name>A0ABZ2KYY8_9BACT</name>
<organism evidence="4 5">
    <name type="scientific">Pendulispora rubella</name>
    <dbReference type="NCBI Taxonomy" id="2741070"/>
    <lineage>
        <taxon>Bacteria</taxon>
        <taxon>Pseudomonadati</taxon>
        <taxon>Myxococcota</taxon>
        <taxon>Myxococcia</taxon>
        <taxon>Myxococcales</taxon>
        <taxon>Sorangiineae</taxon>
        <taxon>Pendulisporaceae</taxon>
        <taxon>Pendulispora</taxon>
    </lineage>
</organism>
<accession>A0ABZ2KYY8</accession>
<dbReference type="SUPFAM" id="SSF51556">
    <property type="entry name" value="Metallo-dependent hydrolases"/>
    <property type="match status" value="1"/>
</dbReference>
<evidence type="ECO:0000313" key="5">
    <source>
        <dbReference type="Proteomes" id="UP001374803"/>
    </source>
</evidence>
<dbReference type="InterPro" id="IPR032466">
    <property type="entry name" value="Metal_Hydrolase"/>
</dbReference>
<evidence type="ECO:0000259" key="3">
    <source>
        <dbReference type="Pfam" id="PF01979"/>
    </source>
</evidence>
<dbReference type="EMBL" id="CP089983">
    <property type="protein sequence ID" value="WXB03785.1"/>
    <property type="molecule type" value="Genomic_DNA"/>
</dbReference>
<dbReference type="InterPro" id="IPR006680">
    <property type="entry name" value="Amidohydro-rel"/>
</dbReference>
<dbReference type="Gene3D" id="3.40.50.10910">
    <property type="entry name" value="Amidohydrolase"/>
    <property type="match status" value="1"/>
</dbReference>
<dbReference type="PANTHER" id="PTHR43135">
    <property type="entry name" value="ALPHA-D-RIBOSE 1-METHYLPHOSPHONATE 5-TRIPHOSPHATE DIPHOSPHATASE"/>
    <property type="match status" value="1"/>
</dbReference>
<evidence type="ECO:0000313" key="4">
    <source>
        <dbReference type="EMBL" id="WXB03785.1"/>
    </source>
</evidence>
<dbReference type="Proteomes" id="UP001374803">
    <property type="component" value="Chromosome"/>
</dbReference>
<sequence length="693" mass="75074">MKSAPLLGLVLLPALAACGSSPPAAPAPSVASAAPPITAPAPKADTKVIRRSVTVLSRKAGGNVITTHSDGSAEFAYQYINNGRGPKVDGHWKVAADGTLASFEAKGTHTQKNPIDESFSIETRGGKTRARWKSVEEQGEKEFTGPAFYIPIAPVPEVTELLFAALQKHGGKLALLPEGEARLERFGTATVRAGDQEKRLVAWGISGLDFLPQYLWAEEDGTLFGFAGTWWWYFPEGWEGANDTLVAAEKTFDAKRETDQVARFAHRPPAEGIVFQHARVLDVAKKRWLPDHAVTVVGGKIVAFGPSKGAKVPKGAEVVDLTGKALAPGLWEMHAHLGREEGMLDIAAGVTTARDLGNDPDFVDELKKHFDEGTAVGPHVLRSGFIEGRGAGAAGSKITATTEEEAKAAVDFYAKRGWEGIKIYNSIKPELVPLLTRRAHEKKMRVSGHIPAFMRAEDAVRAGYDEIQHMNMLFLNFFVEKDTDTRSLLRFTLVADKAPSFDIASKPAQDFIKLLRERKTVVDPTLNVFEEQFLGRPGQIVPSYTSLVERLPLQVQRGYLTRGLKVPEGKDEHYKQAFGKMLQMAKALHDAGVPIVAGTDAGGGLHLHHELALYTRAGIPTGDVLQLATLGSARVMGRDKTSGSIAVGKDADFFVVDGDPLERIEDLRKITTTVRAGVVYPAGDLHEAMGVKR</sequence>
<feature type="signal peptide" evidence="2">
    <location>
        <begin position="1"/>
        <end position="16"/>
    </location>
</feature>
<dbReference type="PROSITE" id="PS51257">
    <property type="entry name" value="PROKAR_LIPOPROTEIN"/>
    <property type="match status" value="1"/>
</dbReference>
<dbReference type="InterPro" id="IPR051781">
    <property type="entry name" value="Metallo-dep_Hydrolase"/>
</dbReference>
<gene>
    <name evidence="4" type="ORF">LVJ94_43635</name>
</gene>
<feature type="region of interest" description="Disordered" evidence="1">
    <location>
        <begin position="23"/>
        <end position="43"/>
    </location>
</feature>
<protein>
    <submittedName>
        <fullName evidence="4">Amidohydrolase family protein</fullName>
    </submittedName>
</protein>
<keyword evidence="5" id="KW-1185">Reference proteome</keyword>
<dbReference type="RefSeq" id="WP_394833420.1">
    <property type="nucleotide sequence ID" value="NZ_CP089929.1"/>
</dbReference>
<feature type="domain" description="Amidohydrolase-related" evidence="3">
    <location>
        <begin position="583"/>
        <end position="678"/>
    </location>
</feature>
<keyword evidence="2" id="KW-0732">Signal</keyword>
<dbReference type="PANTHER" id="PTHR43135:SF3">
    <property type="entry name" value="ALPHA-D-RIBOSE 1-METHYLPHOSPHONATE 5-TRIPHOSPHATE DIPHOSPHATASE"/>
    <property type="match status" value="1"/>
</dbReference>
<reference evidence="4" key="1">
    <citation type="submission" date="2021-12" db="EMBL/GenBank/DDBJ databases">
        <title>Discovery of the Pendulisporaceae a myxobacterial family with distinct sporulation behavior and unique specialized metabolism.</title>
        <authorList>
            <person name="Garcia R."/>
            <person name="Popoff A."/>
            <person name="Bader C.D."/>
            <person name="Loehr J."/>
            <person name="Walesch S."/>
            <person name="Walt C."/>
            <person name="Boldt J."/>
            <person name="Bunk B."/>
            <person name="Haeckl F.J.F.P.J."/>
            <person name="Gunesch A.P."/>
            <person name="Birkelbach J."/>
            <person name="Nuebel U."/>
            <person name="Pietschmann T."/>
            <person name="Bach T."/>
            <person name="Mueller R."/>
        </authorList>
    </citation>
    <scope>NUCLEOTIDE SEQUENCE</scope>
    <source>
        <strain evidence="4">MSr11367</strain>
    </source>
</reference>